<reference evidence="1" key="1">
    <citation type="submission" date="2017-02" db="UniProtKB">
        <authorList>
            <consortium name="WormBaseParasite"/>
        </authorList>
    </citation>
    <scope>IDENTIFICATION</scope>
</reference>
<accession>A0A0R3QLY3</accession>
<dbReference type="WBParaSite" id="BTMF_0000871801-mRNA-1">
    <property type="protein sequence ID" value="BTMF_0000871801-mRNA-1"/>
    <property type="gene ID" value="BTMF_0000871801"/>
</dbReference>
<proteinExistence type="predicted"/>
<sequence>LENEKIEPSICIVICQILNRPNIRMISVCTSQYDQKILPKYLPVTSVLFQSQRFCFTNDHLINFGQGRVGIFGQSTHVLSRTINIENRTKEWSDS</sequence>
<name>A0A0R3QLY3_9BILA</name>
<organism evidence="1">
    <name type="scientific">Brugia timori</name>
    <dbReference type="NCBI Taxonomy" id="42155"/>
    <lineage>
        <taxon>Eukaryota</taxon>
        <taxon>Metazoa</taxon>
        <taxon>Ecdysozoa</taxon>
        <taxon>Nematoda</taxon>
        <taxon>Chromadorea</taxon>
        <taxon>Rhabditida</taxon>
        <taxon>Spirurina</taxon>
        <taxon>Spiruromorpha</taxon>
        <taxon>Filarioidea</taxon>
        <taxon>Onchocercidae</taxon>
        <taxon>Brugia</taxon>
    </lineage>
</organism>
<protein>
    <submittedName>
        <fullName evidence="1">Kinesin motor domain-containing protein</fullName>
    </submittedName>
</protein>
<dbReference type="AlphaFoldDB" id="A0A0R3QLY3"/>
<evidence type="ECO:0000313" key="1">
    <source>
        <dbReference type="WBParaSite" id="BTMF_0000871801-mRNA-1"/>
    </source>
</evidence>